<dbReference type="OrthoDB" id="7864577at2759"/>
<evidence type="ECO:0000256" key="1">
    <source>
        <dbReference type="SAM" id="SignalP"/>
    </source>
</evidence>
<dbReference type="Gene3D" id="2.40.128.20">
    <property type="match status" value="2"/>
</dbReference>
<feature type="chain" id="PRO_5027997384" evidence="1">
    <location>
        <begin position="34"/>
        <end position="194"/>
    </location>
</feature>
<proteinExistence type="predicted"/>
<feature type="signal peptide" evidence="1">
    <location>
        <begin position="1"/>
        <end position="33"/>
    </location>
</feature>
<accession>A0A6P8WMS1</accession>
<sequence>MQPTRNGISHSSSMLRYGALFLLLLSMASSVCAQRRTFETSITSKLNVDVCPDMPIMKNVKKTKLLGYWYAYATTPLPFRDYQRRCASYNVRNATYFDTNILYTNYKSLTITYSCKYVQKKDKWNIKLRILTRTRTPMASTIKEAVDFLEKVKFPLDTLDWLKSEAFCFEWYQLKIETGLRPKDFQAPFNRPGD</sequence>
<keyword evidence="2" id="KW-1185">Reference proteome</keyword>
<evidence type="ECO:0000313" key="2">
    <source>
        <dbReference type="Proteomes" id="UP000515160"/>
    </source>
</evidence>
<reference evidence="3" key="1">
    <citation type="submission" date="2025-08" db="UniProtKB">
        <authorList>
            <consortium name="RefSeq"/>
        </authorList>
    </citation>
    <scope>IDENTIFICATION</scope>
    <source>
        <strain evidence="3">15112-1751.03</strain>
        <tissue evidence="3">Whole Adult</tissue>
    </source>
</reference>
<keyword evidence="1" id="KW-0732">Signal</keyword>
<dbReference type="AlphaFoldDB" id="A0A6P8WMS1"/>
<dbReference type="Proteomes" id="UP000515160">
    <property type="component" value="Chromosome 2L"/>
</dbReference>
<name>A0A6P8WMS1_DROAB</name>
<organism evidence="2 3">
    <name type="scientific">Drosophila albomicans</name>
    <name type="common">Fruit fly</name>
    <dbReference type="NCBI Taxonomy" id="7291"/>
    <lineage>
        <taxon>Eukaryota</taxon>
        <taxon>Metazoa</taxon>
        <taxon>Ecdysozoa</taxon>
        <taxon>Arthropoda</taxon>
        <taxon>Hexapoda</taxon>
        <taxon>Insecta</taxon>
        <taxon>Pterygota</taxon>
        <taxon>Neoptera</taxon>
        <taxon>Endopterygota</taxon>
        <taxon>Diptera</taxon>
        <taxon>Brachycera</taxon>
        <taxon>Muscomorpha</taxon>
        <taxon>Ephydroidea</taxon>
        <taxon>Drosophilidae</taxon>
        <taxon>Drosophila</taxon>
    </lineage>
</organism>
<dbReference type="InterPro" id="IPR012674">
    <property type="entry name" value="Calycin"/>
</dbReference>
<dbReference type="RefSeq" id="XP_034100608.1">
    <property type="nucleotide sequence ID" value="XM_034244717.2"/>
</dbReference>
<dbReference type="SUPFAM" id="SSF50814">
    <property type="entry name" value="Lipocalins"/>
    <property type="match status" value="1"/>
</dbReference>
<gene>
    <name evidence="3" type="primary">LOC117565551</name>
</gene>
<evidence type="ECO:0000313" key="3">
    <source>
        <dbReference type="RefSeq" id="XP_034100608.1"/>
    </source>
</evidence>
<protein>
    <submittedName>
        <fullName evidence="3">Uncharacterized protein LOC117565551</fullName>
    </submittedName>
</protein>
<dbReference type="GeneID" id="117565551"/>